<dbReference type="GO" id="GO:0004713">
    <property type="term" value="F:protein tyrosine kinase activity"/>
    <property type="evidence" value="ECO:0007669"/>
    <property type="project" value="TreeGrafter"/>
</dbReference>
<dbReference type="GO" id="GO:0005829">
    <property type="term" value="C:cytosol"/>
    <property type="evidence" value="ECO:0007669"/>
    <property type="project" value="TreeGrafter"/>
</dbReference>
<dbReference type="SUPFAM" id="SSF56784">
    <property type="entry name" value="HAD-like"/>
    <property type="match status" value="1"/>
</dbReference>
<dbReference type="SFLD" id="SFLDG01135">
    <property type="entry name" value="C1.5.6:_HAD__Beta-PGM__Phospha"/>
    <property type="match status" value="1"/>
</dbReference>
<accession>A0A2W4BL31</accession>
<reference evidence="1 2" key="1">
    <citation type="submission" date="2017-11" db="EMBL/GenBank/DDBJ databases">
        <title>Draft genome sequence of Enterococcus plantarum TRW2 strain isolated from lettuce.</title>
        <authorList>
            <person name="Kim E.B."/>
            <person name="Marco M.L."/>
            <person name="Williams T.R."/>
            <person name="You I.H."/>
        </authorList>
    </citation>
    <scope>NUCLEOTIDE SEQUENCE [LARGE SCALE GENOMIC DNA]</scope>
    <source>
        <strain evidence="1 2">TRW2</strain>
    </source>
</reference>
<dbReference type="CDD" id="cd04302">
    <property type="entry name" value="HAD_5NT"/>
    <property type="match status" value="1"/>
</dbReference>
<dbReference type="GO" id="GO:0016787">
    <property type="term" value="F:hydrolase activity"/>
    <property type="evidence" value="ECO:0007669"/>
    <property type="project" value="UniProtKB-KW"/>
</dbReference>
<dbReference type="InterPro" id="IPR036412">
    <property type="entry name" value="HAD-like_sf"/>
</dbReference>
<keyword evidence="1" id="KW-0378">Hydrolase</keyword>
<dbReference type="Gene3D" id="3.40.50.1000">
    <property type="entry name" value="HAD superfamily/HAD-like"/>
    <property type="match status" value="1"/>
</dbReference>
<dbReference type="InterPro" id="IPR023198">
    <property type="entry name" value="PGP-like_dom2"/>
</dbReference>
<dbReference type="SFLD" id="SFLDG01129">
    <property type="entry name" value="C1.5:_HAD__Beta-PGM__Phosphata"/>
    <property type="match status" value="1"/>
</dbReference>
<dbReference type="AlphaFoldDB" id="A0A2W4BL31"/>
<dbReference type="Pfam" id="PF13419">
    <property type="entry name" value="HAD_2"/>
    <property type="match status" value="1"/>
</dbReference>
<dbReference type="InterPro" id="IPR023214">
    <property type="entry name" value="HAD_sf"/>
</dbReference>
<dbReference type="InterPro" id="IPR050155">
    <property type="entry name" value="HAD-like_hydrolase_sf"/>
</dbReference>
<dbReference type="InterPro" id="IPR006439">
    <property type="entry name" value="HAD-SF_hydro_IA"/>
</dbReference>
<protein>
    <submittedName>
        <fullName evidence="1">Hydrolase</fullName>
    </submittedName>
</protein>
<dbReference type="PANTHER" id="PTHR43434:SF20">
    <property type="entry name" value="5'-NUCLEOTIDASE"/>
    <property type="match status" value="1"/>
</dbReference>
<dbReference type="OrthoDB" id="9792518at2"/>
<sequence length="217" mass="24310">MQYKTILFDLDGTITDSGEGIINSVLYALKKMNVNVPEQRELYSFIGPPLIDSFKTVCHLDRHTSEQAVSYYRDYYQSKGMYENNLYEGIVEVLADLKQAGCALYIATSKPEIYAKQILTHFDLDHYFVGIYGASLDSGRSKKGDVIRYALQSAGITNLNETLMIGDRSHDMIGAKENELACMGVLYGFGDQVELESTGADYLAITPKDVEKIIIRN</sequence>
<dbReference type="EMBL" id="PIEU01000002">
    <property type="protein sequence ID" value="PZL77885.1"/>
    <property type="molecule type" value="Genomic_DNA"/>
</dbReference>
<keyword evidence="2" id="KW-1185">Reference proteome</keyword>
<name>A0A2W4BL31_9ENTE</name>
<dbReference type="Gene3D" id="1.10.150.240">
    <property type="entry name" value="Putative phosphatase, domain 2"/>
    <property type="match status" value="1"/>
</dbReference>
<proteinExistence type="predicted"/>
<comment type="caution">
    <text evidence="1">The sequence shown here is derived from an EMBL/GenBank/DDBJ whole genome shotgun (WGS) entry which is preliminary data.</text>
</comment>
<dbReference type="InterPro" id="IPR041492">
    <property type="entry name" value="HAD_2"/>
</dbReference>
<dbReference type="SFLD" id="SFLDS00003">
    <property type="entry name" value="Haloacid_Dehalogenase"/>
    <property type="match status" value="1"/>
</dbReference>
<gene>
    <name evidence="1" type="ORF">CI088_01135</name>
</gene>
<dbReference type="Proteomes" id="UP000249828">
    <property type="component" value="Unassembled WGS sequence"/>
</dbReference>
<dbReference type="RefSeq" id="WP_069653682.1">
    <property type="nucleotide sequence ID" value="NZ_MIKA01000007.1"/>
</dbReference>
<dbReference type="NCBIfam" id="TIGR01549">
    <property type="entry name" value="HAD-SF-IA-v1"/>
    <property type="match status" value="1"/>
</dbReference>
<dbReference type="PANTHER" id="PTHR43434">
    <property type="entry name" value="PHOSPHOGLYCOLATE PHOSPHATASE"/>
    <property type="match status" value="1"/>
</dbReference>
<evidence type="ECO:0000313" key="2">
    <source>
        <dbReference type="Proteomes" id="UP000249828"/>
    </source>
</evidence>
<dbReference type="STRING" id="1077675.BCR22_11360"/>
<evidence type="ECO:0000313" key="1">
    <source>
        <dbReference type="EMBL" id="PZL77885.1"/>
    </source>
</evidence>
<organism evidence="1 2">
    <name type="scientific">Enterococcus plantarum</name>
    <dbReference type="NCBI Taxonomy" id="1077675"/>
    <lineage>
        <taxon>Bacteria</taxon>
        <taxon>Bacillati</taxon>
        <taxon>Bacillota</taxon>
        <taxon>Bacilli</taxon>
        <taxon>Lactobacillales</taxon>
        <taxon>Enterococcaceae</taxon>
        <taxon>Enterococcus</taxon>
    </lineage>
</organism>